<dbReference type="STRING" id="313367.JSE7799_02181"/>
<accession>A0A0M7BCA6</accession>
<organism evidence="1 2">
    <name type="scientific">Jannaschia seosinensis</name>
    <dbReference type="NCBI Taxonomy" id="313367"/>
    <lineage>
        <taxon>Bacteria</taxon>
        <taxon>Pseudomonadati</taxon>
        <taxon>Pseudomonadota</taxon>
        <taxon>Alphaproteobacteria</taxon>
        <taxon>Rhodobacterales</taxon>
        <taxon>Roseobacteraceae</taxon>
        <taxon>Jannaschia</taxon>
    </lineage>
</organism>
<sequence>MGSPCWGAPARAHAPRLKRISRPEGTIPCHTIRGTSADGHKGPELTHVALRRTLAAATLPNSRGNLGGWITSTHSVKLGAMMPPSNPPPDNLHALLDFLETLE</sequence>
<proteinExistence type="predicted"/>
<dbReference type="SUPFAM" id="SSF46626">
    <property type="entry name" value="Cytochrome c"/>
    <property type="match status" value="1"/>
</dbReference>
<keyword evidence="2" id="KW-1185">Reference proteome</keyword>
<evidence type="ECO:0000313" key="2">
    <source>
        <dbReference type="Proteomes" id="UP000049455"/>
    </source>
</evidence>
<name>A0A0M7BCA6_9RHOB</name>
<dbReference type="InterPro" id="IPR008972">
    <property type="entry name" value="Cupredoxin"/>
</dbReference>
<dbReference type="AlphaFoldDB" id="A0A0M7BCA6"/>
<evidence type="ECO:0000313" key="1">
    <source>
        <dbReference type="EMBL" id="CUH39454.1"/>
    </source>
</evidence>
<dbReference type="Proteomes" id="UP000049455">
    <property type="component" value="Unassembled WGS sequence"/>
</dbReference>
<dbReference type="GO" id="GO:0009055">
    <property type="term" value="F:electron transfer activity"/>
    <property type="evidence" value="ECO:0007669"/>
    <property type="project" value="InterPro"/>
</dbReference>
<dbReference type="InterPro" id="IPR036909">
    <property type="entry name" value="Cyt_c-like_dom_sf"/>
</dbReference>
<gene>
    <name evidence="1" type="ORF">JSE7799_02181</name>
</gene>
<protein>
    <submittedName>
        <fullName evidence="1">Uncharacterized protein</fullName>
    </submittedName>
</protein>
<dbReference type="EMBL" id="CYPR01000146">
    <property type="protein sequence ID" value="CUH39454.1"/>
    <property type="molecule type" value="Genomic_DNA"/>
</dbReference>
<dbReference type="GO" id="GO:0020037">
    <property type="term" value="F:heme binding"/>
    <property type="evidence" value="ECO:0007669"/>
    <property type="project" value="InterPro"/>
</dbReference>
<dbReference type="Gene3D" id="2.60.40.420">
    <property type="entry name" value="Cupredoxins - blue copper proteins"/>
    <property type="match status" value="1"/>
</dbReference>
<reference evidence="1 2" key="1">
    <citation type="submission" date="2015-09" db="EMBL/GenBank/DDBJ databases">
        <authorList>
            <person name="Jackson K.R."/>
            <person name="Lunt B.L."/>
            <person name="Fisher J.N.B."/>
            <person name="Gardner A.V."/>
            <person name="Bailey M.E."/>
            <person name="Deus L.M."/>
            <person name="Earl A.S."/>
            <person name="Gibby P.D."/>
            <person name="Hartmann K.A."/>
            <person name="Liu J.E."/>
            <person name="Manci A.M."/>
            <person name="Nielsen D.A."/>
            <person name="Solomon M.B."/>
            <person name="Breakwell D.P."/>
            <person name="Burnett S.H."/>
            <person name="Grose J.H."/>
        </authorList>
    </citation>
    <scope>NUCLEOTIDE SEQUENCE [LARGE SCALE GENOMIC DNA]</scope>
    <source>
        <strain evidence="1 2">CECT 7799</strain>
    </source>
</reference>